<evidence type="ECO:0008006" key="5">
    <source>
        <dbReference type="Google" id="ProtNLM"/>
    </source>
</evidence>
<gene>
    <name evidence="3" type="ORF">Pmani_005649</name>
</gene>
<evidence type="ECO:0000256" key="2">
    <source>
        <dbReference type="SAM" id="SignalP"/>
    </source>
</evidence>
<organism evidence="3 4">
    <name type="scientific">Petrolisthes manimaculis</name>
    <dbReference type="NCBI Taxonomy" id="1843537"/>
    <lineage>
        <taxon>Eukaryota</taxon>
        <taxon>Metazoa</taxon>
        <taxon>Ecdysozoa</taxon>
        <taxon>Arthropoda</taxon>
        <taxon>Crustacea</taxon>
        <taxon>Multicrustacea</taxon>
        <taxon>Malacostraca</taxon>
        <taxon>Eumalacostraca</taxon>
        <taxon>Eucarida</taxon>
        <taxon>Decapoda</taxon>
        <taxon>Pleocyemata</taxon>
        <taxon>Anomura</taxon>
        <taxon>Galatheoidea</taxon>
        <taxon>Porcellanidae</taxon>
        <taxon>Petrolisthes</taxon>
    </lineage>
</organism>
<feature type="chain" id="PRO_5042069333" description="Secreted protein" evidence="2">
    <location>
        <begin position="30"/>
        <end position="118"/>
    </location>
</feature>
<keyword evidence="2" id="KW-0732">Signal</keyword>
<sequence>MWVSSCQSCRVSCLVLLYYLLLSRPGGEYTDTERRGMMERKNEENPERSGRREEKLGRNGKRARHWYTAAPPPPCPRHRPASVSRPQSFASPASCPSPHQPPAPRLASPLLSPPLLLS</sequence>
<feature type="signal peptide" evidence="2">
    <location>
        <begin position="1"/>
        <end position="29"/>
    </location>
</feature>
<accession>A0AAE1QC14</accession>
<feature type="compositionally biased region" description="Basic and acidic residues" evidence="1">
    <location>
        <begin position="31"/>
        <end position="57"/>
    </location>
</feature>
<keyword evidence="4" id="KW-1185">Reference proteome</keyword>
<protein>
    <recommendedName>
        <fullName evidence="5">Secreted protein</fullName>
    </recommendedName>
</protein>
<evidence type="ECO:0000313" key="3">
    <source>
        <dbReference type="EMBL" id="KAK4323678.1"/>
    </source>
</evidence>
<evidence type="ECO:0000313" key="4">
    <source>
        <dbReference type="Proteomes" id="UP001292094"/>
    </source>
</evidence>
<feature type="compositionally biased region" description="Low complexity" evidence="1">
    <location>
        <begin position="105"/>
        <end position="118"/>
    </location>
</feature>
<proteinExistence type="predicted"/>
<reference evidence="3" key="1">
    <citation type="submission" date="2023-11" db="EMBL/GenBank/DDBJ databases">
        <title>Genome assemblies of two species of porcelain crab, Petrolisthes cinctipes and Petrolisthes manimaculis (Anomura: Porcellanidae).</title>
        <authorList>
            <person name="Angst P."/>
        </authorList>
    </citation>
    <scope>NUCLEOTIDE SEQUENCE</scope>
    <source>
        <strain evidence="3">PB745_02</strain>
        <tissue evidence="3">Gill</tissue>
    </source>
</reference>
<dbReference type="AlphaFoldDB" id="A0AAE1QC14"/>
<comment type="caution">
    <text evidence="3">The sequence shown here is derived from an EMBL/GenBank/DDBJ whole genome shotgun (WGS) entry which is preliminary data.</text>
</comment>
<feature type="region of interest" description="Disordered" evidence="1">
    <location>
        <begin position="26"/>
        <end position="118"/>
    </location>
</feature>
<dbReference type="Proteomes" id="UP001292094">
    <property type="component" value="Unassembled WGS sequence"/>
</dbReference>
<dbReference type="EMBL" id="JAWZYT010000426">
    <property type="protein sequence ID" value="KAK4323678.1"/>
    <property type="molecule type" value="Genomic_DNA"/>
</dbReference>
<name>A0AAE1QC14_9EUCA</name>
<evidence type="ECO:0000256" key="1">
    <source>
        <dbReference type="SAM" id="MobiDB-lite"/>
    </source>
</evidence>